<dbReference type="Proteomes" id="UP001153331">
    <property type="component" value="Unassembled WGS sequence"/>
</dbReference>
<proteinExistence type="predicted"/>
<sequence>MQIHALLLSLAALASAAPAVSEVRSTLPEVIPGPGLQSLESLGLNSTYLHSLGKPENFNDAEMSLLADSVCGSNYGSVGNAIACYHYLNNLGETQCGVPDSRRSIIMCTAGDVRIEGFGIGQSSWCKHVAVGVLWVIDHCTRPTQDTGGSAPAYGNGNLIIRTG</sequence>
<keyword evidence="2" id="KW-1185">Reference proteome</keyword>
<comment type="caution">
    <text evidence="1">The sequence shown here is derived from an EMBL/GenBank/DDBJ whole genome shotgun (WGS) entry which is preliminary data.</text>
</comment>
<name>A0ACC2ICK6_9PLEO</name>
<evidence type="ECO:0000313" key="1">
    <source>
        <dbReference type="EMBL" id="KAJ8112837.1"/>
    </source>
</evidence>
<protein>
    <submittedName>
        <fullName evidence="1">Uncharacterized protein</fullName>
    </submittedName>
</protein>
<reference evidence="1" key="1">
    <citation type="submission" date="2022-11" db="EMBL/GenBank/DDBJ databases">
        <title>Genome Sequence of Boeremia exigua.</title>
        <authorList>
            <person name="Buettner E."/>
        </authorList>
    </citation>
    <scope>NUCLEOTIDE SEQUENCE</scope>
    <source>
        <strain evidence="1">CU02</strain>
    </source>
</reference>
<gene>
    <name evidence="1" type="ORF">OPT61_g4892</name>
</gene>
<evidence type="ECO:0000313" key="2">
    <source>
        <dbReference type="Proteomes" id="UP001153331"/>
    </source>
</evidence>
<accession>A0ACC2ICK6</accession>
<organism evidence="1 2">
    <name type="scientific">Boeremia exigua</name>
    <dbReference type="NCBI Taxonomy" id="749465"/>
    <lineage>
        <taxon>Eukaryota</taxon>
        <taxon>Fungi</taxon>
        <taxon>Dikarya</taxon>
        <taxon>Ascomycota</taxon>
        <taxon>Pezizomycotina</taxon>
        <taxon>Dothideomycetes</taxon>
        <taxon>Pleosporomycetidae</taxon>
        <taxon>Pleosporales</taxon>
        <taxon>Pleosporineae</taxon>
        <taxon>Didymellaceae</taxon>
        <taxon>Boeremia</taxon>
    </lineage>
</organism>
<dbReference type="EMBL" id="JAPHNI010000294">
    <property type="protein sequence ID" value="KAJ8112837.1"/>
    <property type="molecule type" value="Genomic_DNA"/>
</dbReference>